<gene>
    <name evidence="1" type="ORF">PCOR1329_LOCUS9572</name>
</gene>
<proteinExistence type="predicted"/>
<keyword evidence="2" id="KW-1185">Reference proteome</keyword>
<reference evidence="1" key="1">
    <citation type="submission" date="2023-10" db="EMBL/GenBank/DDBJ databases">
        <authorList>
            <person name="Chen Y."/>
            <person name="Shah S."/>
            <person name="Dougan E. K."/>
            <person name="Thang M."/>
            <person name="Chan C."/>
        </authorList>
    </citation>
    <scope>NUCLEOTIDE SEQUENCE [LARGE SCALE GENOMIC DNA]</scope>
</reference>
<evidence type="ECO:0008006" key="3">
    <source>
        <dbReference type="Google" id="ProtNLM"/>
    </source>
</evidence>
<accession>A0ABN9QAK2</accession>
<name>A0ABN9QAK2_9DINO</name>
<evidence type="ECO:0000313" key="2">
    <source>
        <dbReference type="Proteomes" id="UP001189429"/>
    </source>
</evidence>
<evidence type="ECO:0000313" key="1">
    <source>
        <dbReference type="EMBL" id="CAK0801857.1"/>
    </source>
</evidence>
<protein>
    <recommendedName>
        <fullName evidence="3">Protein xylosyltransferase</fullName>
    </recommendedName>
</protein>
<comment type="caution">
    <text evidence="1">The sequence shown here is derived from an EMBL/GenBank/DDBJ whole genome shotgun (WGS) entry which is preliminary data.</text>
</comment>
<sequence length="1590" mass="176012">MPSKLELELYSLFAKGVLSGAAVQKLASAAWEDGWGWKGAAVACRLRDASNLQDCLTAVSFSFQLGHWGPLGSADALRSAGTDGRWQSNIQRDILAAAERFGIVDSLPKEYYADTRGPDNTVVKHAFFLPHETVHHYRTSFQEAALTEEQIGSTPVGRLIQSWCAHPDVGVAPHLATSVSPLGLHGDGVQYTTTMRAGGVGPPIDAMTASLGVLGTLDTDWRQLLNCLLLGSCRFVAIGIGCPKHTAFDGQLRTHQSFMMEVAAGGLELSTIFRCPGLLLDHFAVDQMHAGELGPLLDAIGSLFWAFHAAAPPDPSELAELDELPESPSSLLSRSRHLGRNWTPPATFWSLATLRFSVCTMRELPFAAFCTEKFFLGIGQSVSCGMAFSERSTSATCLWSLTTTYTDPFDICDPLPQVEANLDPRPGLHVALGVPLADAPASRALFCRRSHATPLRYGERLHVGVDLLRLRPGAEPVARRVWFGTVGRRPGANHPRIISMSRTYDLTVLTRVRPAMPPFARSESIQACAILGGVALIPSSSAIRRGFHRARSCTSTPRWRSAAARHLRAKRVPAIAQVALARRLADPPQRGVEGARRPFGATLGVSGKLSRLRRLGCLDSPRWAALLALLGDAWRSGAELGGVAGLADAAEALLAPYDKEPQEFFQAHAQDFHAVLSGAQPARREAGDFCFPGFQAACFVRVARAATDVSAADRSQEPSQGGLRGHLEANTKYCAGLFGREAALDFMHSAGWPVSALDFEVHLRDSLDASLASRLVQEPAFTLRALFPGRISSQLVSYKSNEDCVRQLGEEVFANESVLLNQFYANFDGNRALRAADVITCQWVGECAKLRALYSKPVIAYVGFLLLNDPSVGSYHRWSEPLPHFWERLQSLLEPQLAEAAHWQTGARLPSVRPLALYVGARHAPAEASGQVLVVNRGRLARDVLFTQAANALRDRQYPLEFVDQRAGMPYAEMARHRGAVMLPWDLNLVMFHDLYAMELPLFLPDRAGLHRTAFAYFARFFQNVLHAGQPWGEVHPRRGAAPHPYSPFELDRLEPREYWLGFTEYVRAPHVVRFGSVPELLLRALRLDGAAVSARMRGYNARCRRESRRFWGRVLSTFAAGAGTHRLRPRAPALTFTTPYGRGLCWASGSLSEEACCGGGQAPGNPACFDDFWTYQRCCVHRLRQPPLDDAACAAPGGPLIAAGHHTRGATGGPWASPLDGVPWVQERPSALEPFVFLWDEKCGGTSFMTWLKHSVQRLGKLRSSFMFTTPGHPVAVGTPFFLKTFSLEGRRELEVVAGQLDWRAMHEGIDCRARRAVRCLLLVRHPVDRFVSYYMERSDRRFERTVAGNRSIHEWTSSELRQYLRSVARSRLSFTGKETGTLCNSENLLCLDPLRTRAPPPGAAQSPLRRLRRGAARERLYFRYMGGPQNRLAWMLDPERGDPRLAIWRMRRCVVALQAEDFQGYREVLGWHFPWIHEVRTRASEAGPEEAVRGRVSEGSADVRGKLQPFARRMIARFSGRDMRVYRAARRQFRQQLRRIREASPGGQHWPPVAYSTELQVQDAAAAELSDLATYRVHDGLNRYMLGL</sequence>
<dbReference type="EMBL" id="CAUYUJ010002670">
    <property type="protein sequence ID" value="CAK0801857.1"/>
    <property type="molecule type" value="Genomic_DNA"/>
</dbReference>
<organism evidence="1 2">
    <name type="scientific">Prorocentrum cordatum</name>
    <dbReference type="NCBI Taxonomy" id="2364126"/>
    <lineage>
        <taxon>Eukaryota</taxon>
        <taxon>Sar</taxon>
        <taxon>Alveolata</taxon>
        <taxon>Dinophyceae</taxon>
        <taxon>Prorocentrales</taxon>
        <taxon>Prorocentraceae</taxon>
        <taxon>Prorocentrum</taxon>
    </lineage>
</organism>
<dbReference type="Proteomes" id="UP001189429">
    <property type="component" value="Unassembled WGS sequence"/>
</dbReference>
<dbReference type="InterPro" id="IPR027417">
    <property type="entry name" value="P-loop_NTPase"/>
</dbReference>
<dbReference type="Gene3D" id="3.40.50.300">
    <property type="entry name" value="P-loop containing nucleotide triphosphate hydrolases"/>
    <property type="match status" value="1"/>
</dbReference>